<reference evidence="13" key="2">
    <citation type="journal article" date="2020" name="BMC">
        <title>Leishmania infection induces a limited differential gene expression in the sand fly midgut.</title>
        <authorList>
            <person name="Coutinho-Abreu I.V."/>
            <person name="Serafim T.D."/>
            <person name="Meneses C."/>
            <person name="Kamhawi S."/>
            <person name="Oliveira F."/>
            <person name="Valenzuela J.G."/>
        </authorList>
    </citation>
    <scope>NUCLEOTIDE SEQUENCE</scope>
    <source>
        <strain evidence="13">Jacobina</strain>
        <tissue evidence="13">Midgut</tissue>
    </source>
</reference>
<name>A0A1B0CE71_LUTLO</name>
<dbReference type="VEuPathDB" id="VectorBase:LLONM1_001336"/>
<sequence length="511" mass="59718">MHKKYVHISTPLKCNLCDKEFKRPITLKIEIFGPVGQQINISGMLLVLFNSHVAQNDSWPQNICMACCKKLTEFHGFHTVVKSTEATLVGLCGVRQNAPVAPSMAVGKKLAPEEENVEYLEGEEVENQEDLLDFSLHVKQEMEVEESVEVPEDVVEQEEEEEEDGDNEDASLLTIRRQVLERKKRGEKYSLENPNNITRREISNALIRKFVNLTCELCGEKFSVFEDVKAHYSEVHGQVGYVRCCNTRYEKRQRLIAHIRYHEDPKSFECDVCGKTFKCRNHVQEHLNTHIPPEEREFKCDQCPKSYTKLCRLTAHQQVHVPHEQRQNICPQCNKAFASVYVMRSHIKIVHERSQKRVCEFCARVFNTKEAFVAHQVNHMEQKPPKVSCEYCGKKFKQRQGLLRHMLMHKNPNQVFSCEICGRTAATKRALHMHKKYVHISTPLKCNLCDKEFKRPITLKEHMASHTGQQQLYNCNFCDKMFNSNANRYTHQKRKHPEEWEEERRRRIDAP</sequence>
<dbReference type="EMBL" id="AJWK01008639">
    <property type="status" value="NOT_ANNOTATED_CDS"/>
    <property type="molecule type" value="Genomic_DNA"/>
</dbReference>
<dbReference type="GO" id="GO:0005634">
    <property type="term" value="C:nucleus"/>
    <property type="evidence" value="ECO:0007669"/>
    <property type="project" value="UniProtKB-SubCell"/>
</dbReference>
<comment type="subcellular location">
    <subcellularLocation>
        <location evidence="1">Nucleus</location>
    </subcellularLocation>
</comment>
<feature type="domain" description="C2H2-type" evidence="11">
    <location>
        <begin position="357"/>
        <end position="384"/>
    </location>
</feature>
<evidence type="ECO:0000256" key="3">
    <source>
        <dbReference type="ARBA" id="ARBA00022737"/>
    </source>
</evidence>
<dbReference type="InterPro" id="IPR036236">
    <property type="entry name" value="Znf_C2H2_sf"/>
</dbReference>
<keyword evidence="2 9" id="KW-0479">Metal-binding</keyword>
<accession>A0A1B0CE71</accession>
<feature type="domain" description="C2H2-type" evidence="11">
    <location>
        <begin position="328"/>
        <end position="356"/>
    </location>
</feature>
<keyword evidence="6" id="KW-0238">DNA-binding</keyword>
<dbReference type="EnsemblMetazoa" id="LLOJ002641-RA">
    <property type="protein sequence ID" value="LLOJ002641-PA"/>
    <property type="gene ID" value="LLOJ002641"/>
</dbReference>
<keyword evidence="7" id="KW-0539">Nucleus</keyword>
<feature type="compositionally biased region" description="Basic and acidic residues" evidence="10">
    <location>
        <begin position="496"/>
        <end position="511"/>
    </location>
</feature>
<feature type="binding site" evidence="9">
    <location>
        <position position="14"/>
    </location>
    <ligand>
        <name>Zn(2+)</name>
        <dbReference type="ChEBI" id="CHEBI:29105"/>
    </ligand>
</feature>
<feature type="binding site" evidence="9">
    <location>
        <position position="17"/>
    </location>
    <ligand>
        <name>Zn(2+)</name>
        <dbReference type="ChEBI" id="CHEBI:29105"/>
    </ligand>
</feature>
<keyword evidence="15" id="KW-1185">Reference proteome</keyword>
<dbReference type="PROSITE" id="PS00028">
    <property type="entry name" value="ZINC_FINGER_C2H2_1"/>
    <property type="match status" value="8"/>
</dbReference>
<feature type="domain" description="C2H2-type" evidence="11">
    <location>
        <begin position="298"/>
        <end position="325"/>
    </location>
</feature>
<protein>
    <submittedName>
        <fullName evidence="13">Putative transcription factor grauzone</fullName>
    </submittedName>
</protein>
<evidence type="ECO:0000313" key="15">
    <source>
        <dbReference type="Proteomes" id="UP000092461"/>
    </source>
</evidence>
<reference evidence="14" key="3">
    <citation type="submission" date="2020-05" db="UniProtKB">
        <authorList>
            <consortium name="EnsemblMetazoa"/>
        </authorList>
    </citation>
    <scope>IDENTIFICATION</scope>
    <source>
        <strain evidence="14">Jacobina</strain>
    </source>
</reference>
<evidence type="ECO:0000313" key="14">
    <source>
        <dbReference type="EnsemblMetazoa" id="LLOJ002641-PA"/>
    </source>
</evidence>
<feature type="binding site" evidence="9">
    <location>
        <position position="67"/>
    </location>
    <ligand>
        <name>Zn(2+)</name>
        <dbReference type="ChEBI" id="CHEBI:29105"/>
    </ligand>
</feature>
<proteinExistence type="predicted"/>
<keyword evidence="3" id="KW-0677">Repeat</keyword>
<dbReference type="SUPFAM" id="SSF57716">
    <property type="entry name" value="Glucocorticoid receptor-like (DNA-binding domain)"/>
    <property type="match status" value="1"/>
</dbReference>
<reference evidence="15" key="1">
    <citation type="submission" date="2012-05" db="EMBL/GenBank/DDBJ databases">
        <title>Whole Genome Assembly of Lutzomyia longipalpis.</title>
        <authorList>
            <person name="Richards S."/>
            <person name="Qu C."/>
            <person name="Dillon R."/>
            <person name="Worley K."/>
            <person name="Scherer S."/>
            <person name="Batterton M."/>
            <person name="Taylor A."/>
            <person name="Hawes A."/>
            <person name="Hernandez B."/>
            <person name="Kovar C."/>
            <person name="Mandapat C."/>
            <person name="Pham C."/>
            <person name="Qu C."/>
            <person name="Jing C."/>
            <person name="Bess C."/>
            <person name="Bandaranaike D."/>
            <person name="Ngo D."/>
            <person name="Ongeri F."/>
            <person name="Arias F."/>
            <person name="Lara F."/>
            <person name="Weissenberger G."/>
            <person name="Kamau G."/>
            <person name="Han H."/>
            <person name="Shen H."/>
            <person name="Dinh H."/>
            <person name="Khalil I."/>
            <person name="Jones J."/>
            <person name="Shafer J."/>
            <person name="Jayaseelan J."/>
            <person name="Quiroz J."/>
            <person name="Blankenburg K."/>
            <person name="Nguyen L."/>
            <person name="Jackson L."/>
            <person name="Francisco L."/>
            <person name="Tang L.-Y."/>
            <person name="Pu L.-L."/>
            <person name="Perales L."/>
            <person name="Lorensuhewa L."/>
            <person name="Munidasa M."/>
            <person name="Coyle M."/>
            <person name="Taylor M."/>
            <person name="Puazo M."/>
            <person name="Firestine M."/>
            <person name="Scheel M."/>
            <person name="Javaid M."/>
            <person name="Wang M."/>
            <person name="Li M."/>
            <person name="Tabassum N."/>
            <person name="Saada N."/>
            <person name="Osuji N."/>
            <person name="Aqrawi P."/>
            <person name="Fu Q."/>
            <person name="Thornton R."/>
            <person name="Raj R."/>
            <person name="Goodspeed R."/>
            <person name="Mata R."/>
            <person name="Najjar R."/>
            <person name="Gubbala S."/>
            <person name="Lee S."/>
            <person name="Denson S."/>
            <person name="Patil S."/>
            <person name="Macmil S."/>
            <person name="Qi S."/>
            <person name="Matskevitch T."/>
            <person name="Palculict T."/>
            <person name="Mathew T."/>
            <person name="Vee V."/>
            <person name="Velamala V."/>
            <person name="Korchina V."/>
            <person name="Cai W."/>
            <person name="Liu W."/>
            <person name="Dai W."/>
            <person name="Zou X."/>
            <person name="Zhu Y."/>
            <person name="Zhang Y."/>
            <person name="Wu Y.-Q."/>
            <person name="Xin Y."/>
            <person name="Nazarath L."/>
            <person name="Kovar C."/>
            <person name="Han Y."/>
            <person name="Muzny D."/>
            <person name="Gibbs R."/>
        </authorList>
    </citation>
    <scope>NUCLEOTIDE SEQUENCE [LARGE SCALE GENOMIC DNA]</scope>
    <source>
        <strain evidence="15">Jacobina</strain>
    </source>
</reference>
<feature type="domain" description="C2H2-type" evidence="11">
    <location>
        <begin position="473"/>
        <end position="501"/>
    </location>
</feature>
<dbReference type="Gene3D" id="3.30.160.60">
    <property type="entry name" value="Classic Zinc Finger"/>
    <property type="match status" value="4"/>
</dbReference>
<evidence type="ECO:0000313" key="13">
    <source>
        <dbReference type="EMBL" id="MBC1177829.1"/>
    </source>
</evidence>
<feature type="binding site" evidence="9">
    <location>
        <position position="64"/>
    </location>
    <ligand>
        <name>Zn(2+)</name>
        <dbReference type="ChEBI" id="CHEBI:29105"/>
    </ligand>
</feature>
<dbReference type="PANTHER" id="PTHR24404">
    <property type="entry name" value="ZINC FINGER PROTEIN"/>
    <property type="match status" value="1"/>
</dbReference>
<dbReference type="InterPro" id="IPR013087">
    <property type="entry name" value="Znf_C2H2_type"/>
</dbReference>
<feature type="region of interest" description="Disordered" evidence="10">
    <location>
        <begin position="489"/>
        <end position="511"/>
    </location>
</feature>
<dbReference type="GO" id="GO:0006357">
    <property type="term" value="P:regulation of transcription by RNA polymerase II"/>
    <property type="evidence" value="ECO:0007669"/>
    <property type="project" value="TreeGrafter"/>
</dbReference>
<dbReference type="Pfam" id="PF00096">
    <property type="entry name" value="zf-C2H2"/>
    <property type="match status" value="3"/>
</dbReference>
<evidence type="ECO:0000256" key="10">
    <source>
        <dbReference type="SAM" id="MobiDB-lite"/>
    </source>
</evidence>
<keyword evidence="5 9" id="KW-0862">Zinc</keyword>
<dbReference type="GO" id="GO:0003700">
    <property type="term" value="F:DNA-binding transcription factor activity"/>
    <property type="evidence" value="ECO:0007669"/>
    <property type="project" value="TreeGrafter"/>
</dbReference>
<feature type="domain" description="C2H2-type" evidence="11">
    <location>
        <begin position="416"/>
        <end position="439"/>
    </location>
</feature>
<feature type="domain" description="C2H2-type" evidence="11">
    <location>
        <begin position="387"/>
        <end position="414"/>
    </location>
</feature>
<dbReference type="GO" id="GO:0008270">
    <property type="term" value="F:zinc ion binding"/>
    <property type="evidence" value="ECO:0007669"/>
    <property type="project" value="UniProtKB-UniRule"/>
</dbReference>
<dbReference type="EMBL" id="AJWK01008638">
    <property type="status" value="NOT_ANNOTATED_CDS"/>
    <property type="molecule type" value="Genomic_DNA"/>
</dbReference>
<dbReference type="InterPro" id="IPR012934">
    <property type="entry name" value="Znf_AD"/>
</dbReference>
<dbReference type="Gene3D" id="3.40.1800.20">
    <property type="match status" value="1"/>
</dbReference>
<dbReference type="EMBL" id="GITU01009126">
    <property type="protein sequence ID" value="MBC1177829.1"/>
    <property type="molecule type" value="Transcribed_RNA"/>
</dbReference>
<evidence type="ECO:0000256" key="4">
    <source>
        <dbReference type="ARBA" id="ARBA00022771"/>
    </source>
</evidence>
<evidence type="ECO:0000256" key="6">
    <source>
        <dbReference type="ARBA" id="ARBA00023125"/>
    </source>
</evidence>
<evidence type="ECO:0000259" key="12">
    <source>
        <dbReference type="PROSITE" id="PS51915"/>
    </source>
</evidence>
<dbReference type="PROSITE" id="PS50157">
    <property type="entry name" value="ZINC_FINGER_C2H2_2"/>
    <property type="match status" value="9"/>
</dbReference>
<evidence type="ECO:0000256" key="7">
    <source>
        <dbReference type="ARBA" id="ARBA00023242"/>
    </source>
</evidence>
<organism evidence="14 15">
    <name type="scientific">Lutzomyia longipalpis</name>
    <name type="common">Sand fly</name>
    <dbReference type="NCBI Taxonomy" id="7200"/>
    <lineage>
        <taxon>Eukaryota</taxon>
        <taxon>Metazoa</taxon>
        <taxon>Ecdysozoa</taxon>
        <taxon>Arthropoda</taxon>
        <taxon>Hexapoda</taxon>
        <taxon>Insecta</taxon>
        <taxon>Pterygota</taxon>
        <taxon>Neoptera</taxon>
        <taxon>Endopterygota</taxon>
        <taxon>Diptera</taxon>
        <taxon>Nematocera</taxon>
        <taxon>Psychodoidea</taxon>
        <taxon>Psychodidae</taxon>
        <taxon>Lutzomyia</taxon>
        <taxon>Lutzomyia</taxon>
    </lineage>
</organism>
<feature type="compositionally biased region" description="Acidic residues" evidence="10">
    <location>
        <begin position="145"/>
        <end position="169"/>
    </location>
</feature>
<dbReference type="InterPro" id="IPR050589">
    <property type="entry name" value="Ikaros_C2H2-ZF"/>
</dbReference>
<dbReference type="VEuPathDB" id="VectorBase:LLOJ002641"/>
<dbReference type="Pfam" id="PF12874">
    <property type="entry name" value="zf-met"/>
    <property type="match status" value="1"/>
</dbReference>
<dbReference type="GO" id="GO:0000978">
    <property type="term" value="F:RNA polymerase II cis-regulatory region sequence-specific DNA binding"/>
    <property type="evidence" value="ECO:0007669"/>
    <property type="project" value="TreeGrafter"/>
</dbReference>
<dbReference type="Proteomes" id="UP000092461">
    <property type="component" value="Unassembled WGS sequence"/>
</dbReference>
<evidence type="ECO:0000256" key="1">
    <source>
        <dbReference type="ARBA" id="ARBA00004123"/>
    </source>
</evidence>
<evidence type="ECO:0000256" key="5">
    <source>
        <dbReference type="ARBA" id="ARBA00022833"/>
    </source>
</evidence>
<feature type="region of interest" description="Disordered" evidence="10">
    <location>
        <begin position="145"/>
        <end position="171"/>
    </location>
</feature>
<dbReference type="Pfam" id="PF07776">
    <property type="entry name" value="zf-AD"/>
    <property type="match status" value="1"/>
</dbReference>
<dbReference type="SUPFAM" id="SSF57667">
    <property type="entry name" value="beta-beta-alpha zinc fingers"/>
    <property type="match status" value="4"/>
</dbReference>
<evidence type="ECO:0000256" key="9">
    <source>
        <dbReference type="PROSITE-ProRule" id="PRU01263"/>
    </source>
</evidence>
<evidence type="ECO:0000259" key="11">
    <source>
        <dbReference type="PROSITE" id="PS50157"/>
    </source>
</evidence>
<dbReference type="SMART" id="SM00868">
    <property type="entry name" value="zf-AD"/>
    <property type="match status" value="2"/>
</dbReference>
<dbReference type="SMART" id="SM00355">
    <property type="entry name" value="ZnF_C2H2"/>
    <property type="match status" value="10"/>
</dbReference>
<dbReference type="AlphaFoldDB" id="A0A1B0CE71"/>
<dbReference type="Pfam" id="PF13912">
    <property type="entry name" value="zf-C2H2_6"/>
    <property type="match status" value="1"/>
</dbReference>
<feature type="domain" description="C2H2-type" evidence="11">
    <location>
        <begin position="213"/>
        <end position="236"/>
    </location>
</feature>
<dbReference type="PANTHER" id="PTHR24404:SF81">
    <property type="entry name" value="C2H2-TYPE DOMAIN-CONTAINING PROTEIN"/>
    <property type="match status" value="1"/>
</dbReference>
<feature type="domain" description="ZAD" evidence="12">
    <location>
        <begin position="12"/>
        <end position="91"/>
    </location>
</feature>
<evidence type="ECO:0000256" key="8">
    <source>
        <dbReference type="PROSITE-ProRule" id="PRU00042"/>
    </source>
</evidence>
<keyword evidence="4 8" id="KW-0863">Zinc-finger</keyword>
<dbReference type="PROSITE" id="PS51915">
    <property type="entry name" value="ZAD"/>
    <property type="match status" value="1"/>
</dbReference>
<evidence type="ECO:0000256" key="2">
    <source>
        <dbReference type="ARBA" id="ARBA00022723"/>
    </source>
</evidence>
<feature type="domain" description="C2H2-type" evidence="11">
    <location>
        <begin position="268"/>
        <end position="295"/>
    </location>
</feature>
<feature type="domain" description="C2H2-type" evidence="11">
    <location>
        <begin position="444"/>
        <end position="471"/>
    </location>
</feature>